<dbReference type="AlphaFoldDB" id="A0A4R9JBB6"/>
<evidence type="ECO:0000313" key="1">
    <source>
        <dbReference type="EMBL" id="TGL35578.1"/>
    </source>
</evidence>
<reference evidence="1" key="1">
    <citation type="journal article" date="2019" name="PLoS Negl. Trop. Dis.">
        <title>Revisiting the worldwide diversity of Leptospira species in the environment.</title>
        <authorList>
            <person name="Vincent A.T."/>
            <person name="Schiettekatte O."/>
            <person name="Bourhy P."/>
            <person name="Veyrier F.J."/>
            <person name="Picardeau M."/>
        </authorList>
    </citation>
    <scope>NUCLEOTIDE SEQUENCE [LARGE SCALE GENOMIC DNA]</scope>
    <source>
        <strain evidence="1">201702692</strain>
    </source>
</reference>
<name>A0A4R9JBB6_9LEPT</name>
<dbReference type="EMBL" id="RQGA01000018">
    <property type="protein sequence ID" value="TGL35578.1"/>
    <property type="molecule type" value="Genomic_DNA"/>
</dbReference>
<dbReference type="OrthoDB" id="331644at2"/>
<gene>
    <name evidence="1" type="ORF">EHQ49_17535</name>
</gene>
<proteinExistence type="predicted"/>
<evidence type="ECO:0000313" key="2">
    <source>
        <dbReference type="Proteomes" id="UP000298125"/>
    </source>
</evidence>
<protein>
    <submittedName>
        <fullName evidence="1">Uncharacterized protein</fullName>
    </submittedName>
</protein>
<dbReference type="RefSeq" id="WP_135581119.1">
    <property type="nucleotide sequence ID" value="NZ_RQGA01000018.1"/>
</dbReference>
<sequence>MSAPNSLNPSVSFRENPEKFILEHCENKQGNLETNVLEFLRRLTTVYKVKMPPLKLANFPSSLHTPSMKRAMEYFEKNKNKAA</sequence>
<keyword evidence="2" id="KW-1185">Reference proteome</keyword>
<accession>A0A4R9JBB6</accession>
<comment type="caution">
    <text evidence="1">The sequence shown here is derived from an EMBL/GenBank/DDBJ whole genome shotgun (WGS) entry which is preliminary data.</text>
</comment>
<organism evidence="1 2">
    <name type="scientific">Leptospira perdikensis</name>
    <dbReference type="NCBI Taxonomy" id="2484948"/>
    <lineage>
        <taxon>Bacteria</taxon>
        <taxon>Pseudomonadati</taxon>
        <taxon>Spirochaetota</taxon>
        <taxon>Spirochaetia</taxon>
        <taxon>Leptospirales</taxon>
        <taxon>Leptospiraceae</taxon>
        <taxon>Leptospira</taxon>
    </lineage>
</organism>
<dbReference type="Proteomes" id="UP000298125">
    <property type="component" value="Unassembled WGS sequence"/>
</dbReference>